<dbReference type="EMBL" id="JAUSUQ010000031">
    <property type="protein sequence ID" value="MDQ0341088.1"/>
    <property type="molecule type" value="Genomic_DNA"/>
</dbReference>
<protein>
    <submittedName>
        <fullName evidence="1">Uncharacterized protein</fullName>
    </submittedName>
</protein>
<sequence>MLHQRLKQFSINNPKLKEIEQMVWRLAQDICVKLTENILEELDQYTKDFQENILQLSVQRKGSFMMHREWVNLASRFIRQKNEWQIDYFVVRSAESFLLPKAEQESIERIYHYFYQLNLEEQQQFLREWYEAMDETWTWDQVLELLKEWR</sequence>
<proteinExistence type="predicted"/>
<name>A0ABU0CY62_9BACI</name>
<keyword evidence="2" id="KW-1185">Reference proteome</keyword>
<dbReference type="Proteomes" id="UP001232445">
    <property type="component" value="Unassembled WGS sequence"/>
</dbReference>
<evidence type="ECO:0000313" key="2">
    <source>
        <dbReference type="Proteomes" id="UP001232445"/>
    </source>
</evidence>
<comment type="caution">
    <text evidence="1">The sequence shown here is derived from an EMBL/GenBank/DDBJ whole genome shotgun (WGS) entry which is preliminary data.</text>
</comment>
<gene>
    <name evidence="1" type="ORF">J2S00_003932</name>
</gene>
<evidence type="ECO:0000313" key="1">
    <source>
        <dbReference type="EMBL" id="MDQ0341088.1"/>
    </source>
</evidence>
<organism evidence="1 2">
    <name type="scientific">Caldalkalibacillus uzonensis</name>
    <dbReference type="NCBI Taxonomy" id="353224"/>
    <lineage>
        <taxon>Bacteria</taxon>
        <taxon>Bacillati</taxon>
        <taxon>Bacillota</taxon>
        <taxon>Bacilli</taxon>
        <taxon>Bacillales</taxon>
        <taxon>Bacillaceae</taxon>
        <taxon>Caldalkalibacillus</taxon>
    </lineage>
</organism>
<reference evidence="1 2" key="1">
    <citation type="submission" date="2023-07" db="EMBL/GenBank/DDBJ databases">
        <title>Genomic Encyclopedia of Type Strains, Phase IV (KMG-IV): sequencing the most valuable type-strain genomes for metagenomic binning, comparative biology and taxonomic classification.</title>
        <authorList>
            <person name="Goeker M."/>
        </authorList>
    </citation>
    <scope>NUCLEOTIDE SEQUENCE [LARGE SCALE GENOMIC DNA]</scope>
    <source>
        <strain evidence="1 2">DSM 17740</strain>
    </source>
</reference>
<accession>A0ABU0CY62</accession>